<feature type="domain" description="Major facilitator superfamily (MFS) profile" evidence="7">
    <location>
        <begin position="22"/>
        <end position="407"/>
    </location>
</feature>
<dbReference type="PROSITE" id="PS50850">
    <property type="entry name" value="MFS"/>
    <property type="match status" value="1"/>
</dbReference>
<name>A0A4R9LSK4_9LEPT</name>
<evidence type="ECO:0000256" key="1">
    <source>
        <dbReference type="ARBA" id="ARBA00004651"/>
    </source>
</evidence>
<dbReference type="PANTHER" id="PTHR43124">
    <property type="entry name" value="PURINE EFFLUX PUMP PBUE"/>
    <property type="match status" value="1"/>
</dbReference>
<accession>A0A4R9LSK4</accession>
<sequence>MEKDLLNPDHHPLHTIQKEKAIIFILAALQFLHILDFVIMMPLGPVFKESFKITASQFGLLVASYTLSAGFFGLIGTFFLDRFDRKPALLIVYFGFALGTLLCAFAPTFNTLIIARVVAGGFGGAIGTLVLSIIGDIIPIFRRGKATGIVMSAFSLASVIGIPIGLSLANKFGWHSPFLGLAALSFLLLPIAYKVLPNIRVHLDNKNLDESKWASIRAVFTRKSHYFSFAFMSMLMFGGFTIIPFLAPFLVSNVGMTKEQLPYLYFFGGLFTFFTSRYIGILSDRYGKYNTYAVLAILAVIPVSIITTLGKTPLAVTLTITTVFMIIVSGRMVPAFALVTSSVEPKIRGSFMSFNSAIQQFASALASILAGYILTEETGGELVNFEIVGMIAVFCLLFSVYLASKITIPSDGHAVKR</sequence>
<evidence type="ECO:0000313" key="8">
    <source>
        <dbReference type="EMBL" id="TGN11168.1"/>
    </source>
</evidence>
<feature type="transmembrane region" description="Helical" evidence="6">
    <location>
        <begin position="226"/>
        <end position="251"/>
    </location>
</feature>
<keyword evidence="5 6" id="KW-0472">Membrane</keyword>
<feature type="transmembrane region" description="Helical" evidence="6">
    <location>
        <begin position="21"/>
        <end position="43"/>
    </location>
</feature>
<feature type="transmembrane region" description="Helical" evidence="6">
    <location>
        <begin position="316"/>
        <end position="339"/>
    </location>
</feature>
<evidence type="ECO:0000256" key="5">
    <source>
        <dbReference type="ARBA" id="ARBA00023136"/>
    </source>
</evidence>
<dbReference type="SUPFAM" id="SSF103473">
    <property type="entry name" value="MFS general substrate transporter"/>
    <property type="match status" value="1"/>
</dbReference>
<feature type="transmembrane region" description="Helical" evidence="6">
    <location>
        <begin position="292"/>
        <end position="310"/>
    </location>
</feature>
<protein>
    <submittedName>
        <fullName evidence="8">MFS transporter</fullName>
    </submittedName>
</protein>
<dbReference type="CDD" id="cd17324">
    <property type="entry name" value="MFS_NepI_like"/>
    <property type="match status" value="1"/>
</dbReference>
<evidence type="ECO:0000313" key="9">
    <source>
        <dbReference type="Proteomes" id="UP000298264"/>
    </source>
</evidence>
<feature type="transmembrane region" description="Helical" evidence="6">
    <location>
        <begin position="146"/>
        <end position="166"/>
    </location>
</feature>
<dbReference type="Gene3D" id="1.20.1250.20">
    <property type="entry name" value="MFS general substrate transporter like domains"/>
    <property type="match status" value="1"/>
</dbReference>
<keyword evidence="3 6" id="KW-0812">Transmembrane</keyword>
<dbReference type="InterPro" id="IPR036259">
    <property type="entry name" value="MFS_trans_sf"/>
</dbReference>
<feature type="transmembrane region" description="Helical" evidence="6">
    <location>
        <begin position="55"/>
        <end position="80"/>
    </location>
</feature>
<dbReference type="Proteomes" id="UP000298264">
    <property type="component" value="Unassembled WGS sequence"/>
</dbReference>
<evidence type="ECO:0000256" key="4">
    <source>
        <dbReference type="ARBA" id="ARBA00022989"/>
    </source>
</evidence>
<feature type="transmembrane region" description="Helical" evidence="6">
    <location>
        <begin position="87"/>
        <end position="107"/>
    </location>
</feature>
<feature type="transmembrane region" description="Helical" evidence="6">
    <location>
        <begin position="263"/>
        <end position="280"/>
    </location>
</feature>
<dbReference type="EMBL" id="RQHV01000042">
    <property type="protein sequence ID" value="TGN11168.1"/>
    <property type="molecule type" value="Genomic_DNA"/>
</dbReference>
<evidence type="ECO:0000259" key="7">
    <source>
        <dbReference type="PROSITE" id="PS50850"/>
    </source>
</evidence>
<feature type="transmembrane region" description="Helical" evidence="6">
    <location>
        <begin position="113"/>
        <end position="134"/>
    </location>
</feature>
<dbReference type="Pfam" id="PF07690">
    <property type="entry name" value="MFS_1"/>
    <property type="match status" value="1"/>
</dbReference>
<evidence type="ECO:0000256" key="6">
    <source>
        <dbReference type="SAM" id="Phobius"/>
    </source>
</evidence>
<evidence type="ECO:0000256" key="2">
    <source>
        <dbReference type="ARBA" id="ARBA00022475"/>
    </source>
</evidence>
<gene>
    <name evidence="8" type="ORF">EHS11_08425</name>
</gene>
<keyword evidence="4 6" id="KW-1133">Transmembrane helix</keyword>
<dbReference type="RefSeq" id="WP_135763921.1">
    <property type="nucleotide sequence ID" value="NZ_RQHV01000042.1"/>
</dbReference>
<dbReference type="InterPro" id="IPR020846">
    <property type="entry name" value="MFS_dom"/>
</dbReference>
<dbReference type="GO" id="GO:0005886">
    <property type="term" value="C:plasma membrane"/>
    <property type="evidence" value="ECO:0007669"/>
    <property type="project" value="UniProtKB-SubCell"/>
</dbReference>
<dbReference type="InterPro" id="IPR050189">
    <property type="entry name" value="MFS_Efflux_Transporters"/>
</dbReference>
<dbReference type="AlphaFoldDB" id="A0A4R9LSK4"/>
<feature type="transmembrane region" description="Helical" evidence="6">
    <location>
        <begin position="387"/>
        <end position="408"/>
    </location>
</feature>
<evidence type="ECO:0000256" key="3">
    <source>
        <dbReference type="ARBA" id="ARBA00022692"/>
    </source>
</evidence>
<dbReference type="PANTHER" id="PTHR43124:SF3">
    <property type="entry name" value="CHLORAMPHENICOL EFFLUX PUMP RV0191"/>
    <property type="match status" value="1"/>
</dbReference>
<dbReference type="InterPro" id="IPR011701">
    <property type="entry name" value="MFS"/>
</dbReference>
<comment type="caution">
    <text evidence="8">The sequence shown here is derived from an EMBL/GenBank/DDBJ whole genome shotgun (WGS) entry which is preliminary data.</text>
</comment>
<comment type="subcellular location">
    <subcellularLocation>
        <location evidence="1">Cell membrane</location>
        <topology evidence="1">Multi-pass membrane protein</topology>
    </subcellularLocation>
</comment>
<keyword evidence="2" id="KW-1003">Cell membrane</keyword>
<organism evidence="8 9">
    <name type="scientific">Leptospira ilyithenensis</name>
    <dbReference type="NCBI Taxonomy" id="2484901"/>
    <lineage>
        <taxon>Bacteria</taxon>
        <taxon>Pseudomonadati</taxon>
        <taxon>Spirochaetota</taxon>
        <taxon>Spirochaetia</taxon>
        <taxon>Leptospirales</taxon>
        <taxon>Leptospiraceae</taxon>
        <taxon>Leptospira</taxon>
    </lineage>
</organism>
<feature type="transmembrane region" description="Helical" evidence="6">
    <location>
        <begin position="351"/>
        <end position="375"/>
    </location>
</feature>
<feature type="transmembrane region" description="Helical" evidence="6">
    <location>
        <begin position="178"/>
        <end position="196"/>
    </location>
</feature>
<reference evidence="8" key="1">
    <citation type="journal article" date="2019" name="PLoS Negl. Trop. Dis.">
        <title>Revisiting the worldwide diversity of Leptospira species in the environment.</title>
        <authorList>
            <person name="Vincent A.T."/>
            <person name="Schiettekatte O."/>
            <person name="Bourhy P."/>
            <person name="Veyrier F.J."/>
            <person name="Picardeau M."/>
        </authorList>
    </citation>
    <scope>NUCLEOTIDE SEQUENCE [LARGE SCALE GENOMIC DNA]</scope>
    <source>
        <strain evidence="8">201400974</strain>
    </source>
</reference>
<dbReference type="OrthoDB" id="337363at2"/>
<keyword evidence="9" id="KW-1185">Reference proteome</keyword>
<dbReference type="GO" id="GO:0022857">
    <property type="term" value="F:transmembrane transporter activity"/>
    <property type="evidence" value="ECO:0007669"/>
    <property type="project" value="InterPro"/>
</dbReference>
<proteinExistence type="predicted"/>